<dbReference type="GO" id="GO:0005886">
    <property type="term" value="C:plasma membrane"/>
    <property type="evidence" value="ECO:0007669"/>
    <property type="project" value="TreeGrafter"/>
</dbReference>
<comment type="caution">
    <text evidence="7">The sequence shown here is derived from an EMBL/GenBank/DDBJ whole genome shotgun (WGS) entry which is preliminary data.</text>
</comment>
<feature type="transmembrane region" description="Helical" evidence="6">
    <location>
        <begin position="190"/>
        <end position="212"/>
    </location>
</feature>
<dbReference type="Proteomes" id="UP000295645">
    <property type="component" value="Unassembled WGS sequence"/>
</dbReference>
<gene>
    <name evidence="7" type="ORF">EC912_11134</name>
</gene>
<name>A0A4R3YHA8_9GAMM</name>
<feature type="transmembrane region" description="Helical" evidence="6">
    <location>
        <begin position="224"/>
        <end position="250"/>
    </location>
</feature>
<evidence type="ECO:0000313" key="7">
    <source>
        <dbReference type="EMBL" id="TCV91441.1"/>
    </source>
</evidence>
<dbReference type="EMBL" id="SMCS01000011">
    <property type="protein sequence ID" value="TCV91441.1"/>
    <property type="molecule type" value="Genomic_DNA"/>
</dbReference>
<reference evidence="7 8" key="1">
    <citation type="submission" date="2019-03" db="EMBL/GenBank/DDBJ databases">
        <title>Above-ground endophytic microbial communities from plants in different locations in the United States.</title>
        <authorList>
            <person name="Frank C."/>
        </authorList>
    </citation>
    <scope>NUCLEOTIDE SEQUENCE [LARGE SCALE GENOMIC DNA]</scope>
    <source>
        <strain evidence="7 8">LP_13_YM</strain>
    </source>
</reference>
<evidence type="ECO:0000256" key="6">
    <source>
        <dbReference type="SAM" id="Phobius"/>
    </source>
</evidence>
<accession>A0A4R3YHA8</accession>
<sequence>MNPISLHPLDLAIAASLVVVDILLSVFLRLGLHRQLLISAGRMVLQLTAVGYVLRYVFALDSPAATGAIVLVMILVAAYEVAARPSRKLRGGNFLVSIPTVAGATVLTSVFALVTAIRPAPWFDPHYAIPLVGIILGSVLNAGSISLGGILDGVTGAQASIEARLMLGERWRVAIGPLVRQSIRRGMVPVLNQMIAAGIITLPGIMTGQILAGLDPVEAVKYQVLLMFLLSGGSCLAAIGTAYGAASLLTDGRERLRLDRLTGPK</sequence>
<dbReference type="PANTHER" id="PTHR30028:SF0">
    <property type="entry name" value="PROTEIN ALUMINUM SENSITIVE 3"/>
    <property type="match status" value="1"/>
</dbReference>
<feature type="transmembrane region" description="Helical" evidence="6">
    <location>
        <begin position="94"/>
        <end position="117"/>
    </location>
</feature>
<evidence type="ECO:0000256" key="4">
    <source>
        <dbReference type="ARBA" id="ARBA00022989"/>
    </source>
</evidence>
<organism evidence="7 8">
    <name type="scientific">Luteibacter rhizovicinus</name>
    <dbReference type="NCBI Taxonomy" id="242606"/>
    <lineage>
        <taxon>Bacteria</taxon>
        <taxon>Pseudomonadati</taxon>
        <taxon>Pseudomonadota</taxon>
        <taxon>Gammaproteobacteria</taxon>
        <taxon>Lysobacterales</taxon>
        <taxon>Rhodanobacteraceae</taxon>
        <taxon>Luteibacter</taxon>
    </lineage>
</organism>
<keyword evidence="3 6" id="KW-0812">Transmembrane</keyword>
<dbReference type="PANTHER" id="PTHR30028">
    <property type="entry name" value="UPF0014 INNER MEMBRANE PROTEIN YBBM-RELATED"/>
    <property type="match status" value="1"/>
</dbReference>
<comment type="subcellular location">
    <subcellularLocation>
        <location evidence="1">Membrane</location>
        <topology evidence="1">Multi-pass membrane protein</topology>
    </subcellularLocation>
</comment>
<evidence type="ECO:0000313" key="8">
    <source>
        <dbReference type="Proteomes" id="UP000295645"/>
    </source>
</evidence>
<dbReference type="Pfam" id="PF03649">
    <property type="entry name" value="UPF0014"/>
    <property type="match status" value="1"/>
</dbReference>
<feature type="transmembrane region" description="Helical" evidence="6">
    <location>
        <begin position="12"/>
        <end position="32"/>
    </location>
</feature>
<evidence type="ECO:0000256" key="3">
    <source>
        <dbReference type="ARBA" id="ARBA00022692"/>
    </source>
</evidence>
<comment type="similarity">
    <text evidence="2">Belongs to the UPF0014 family.</text>
</comment>
<dbReference type="AlphaFoldDB" id="A0A4R3YHA8"/>
<feature type="transmembrane region" description="Helical" evidence="6">
    <location>
        <begin position="64"/>
        <end position="82"/>
    </location>
</feature>
<protein>
    <submittedName>
        <fullName evidence="7">Putative ABC transport system permease protein</fullName>
    </submittedName>
</protein>
<dbReference type="RefSeq" id="WP_132147235.1">
    <property type="nucleotide sequence ID" value="NZ_SMCS01000011.1"/>
</dbReference>
<feature type="transmembrane region" description="Helical" evidence="6">
    <location>
        <begin position="129"/>
        <end position="151"/>
    </location>
</feature>
<dbReference type="OrthoDB" id="9791807at2"/>
<feature type="transmembrane region" description="Helical" evidence="6">
    <location>
        <begin position="39"/>
        <end position="58"/>
    </location>
</feature>
<keyword evidence="5 6" id="KW-0472">Membrane</keyword>
<evidence type="ECO:0000256" key="2">
    <source>
        <dbReference type="ARBA" id="ARBA00005268"/>
    </source>
</evidence>
<keyword evidence="4 6" id="KW-1133">Transmembrane helix</keyword>
<proteinExistence type="inferred from homology"/>
<evidence type="ECO:0000256" key="1">
    <source>
        <dbReference type="ARBA" id="ARBA00004141"/>
    </source>
</evidence>
<dbReference type="InterPro" id="IPR005226">
    <property type="entry name" value="UPF0014_fam"/>
</dbReference>
<keyword evidence="8" id="KW-1185">Reference proteome</keyword>
<evidence type="ECO:0000256" key="5">
    <source>
        <dbReference type="ARBA" id="ARBA00023136"/>
    </source>
</evidence>